<comment type="caution">
    <text evidence="1">The sequence shown here is derived from an EMBL/GenBank/DDBJ whole genome shotgun (WGS) entry which is preliminary data.</text>
</comment>
<dbReference type="EMBL" id="PQFF01000325">
    <property type="protein sequence ID" value="RHZ60164.1"/>
    <property type="molecule type" value="Genomic_DNA"/>
</dbReference>
<gene>
    <name evidence="1" type="ORF">Glove_357g66</name>
</gene>
<protein>
    <submittedName>
        <fullName evidence="1">Uncharacterized protein</fullName>
    </submittedName>
</protein>
<sequence>MKHDLKRKLHVTNIIITDYSPCPRAKEFNESQILKRYLRRDFSKQLQIDDLGNAIHNSYISHCLRYAFGDCDQSHSEISNRKTYLNAQLNLKLLQLNLDGALLIVDYKIKILPKTSSLHSVIEILEKKPRWITIISDNGSHYHNTELMIILLYWKEWYNINIKNWIFLEAGETKTIIDSHHAITG</sequence>
<dbReference type="AlphaFoldDB" id="A0A397HF26"/>
<dbReference type="Proteomes" id="UP000266861">
    <property type="component" value="Unassembled WGS sequence"/>
</dbReference>
<proteinExistence type="predicted"/>
<name>A0A397HF26_9GLOM</name>
<organism evidence="1 2">
    <name type="scientific">Diversispora epigaea</name>
    <dbReference type="NCBI Taxonomy" id="1348612"/>
    <lineage>
        <taxon>Eukaryota</taxon>
        <taxon>Fungi</taxon>
        <taxon>Fungi incertae sedis</taxon>
        <taxon>Mucoromycota</taxon>
        <taxon>Glomeromycotina</taxon>
        <taxon>Glomeromycetes</taxon>
        <taxon>Diversisporales</taxon>
        <taxon>Diversisporaceae</taxon>
        <taxon>Diversispora</taxon>
    </lineage>
</organism>
<accession>A0A397HF26</accession>
<reference evidence="1 2" key="1">
    <citation type="submission" date="2018-08" db="EMBL/GenBank/DDBJ databases">
        <title>Genome and evolution of the arbuscular mycorrhizal fungus Diversispora epigaea (formerly Glomus versiforme) and its bacterial endosymbionts.</title>
        <authorList>
            <person name="Sun X."/>
            <person name="Fei Z."/>
            <person name="Harrison M."/>
        </authorList>
    </citation>
    <scope>NUCLEOTIDE SEQUENCE [LARGE SCALE GENOMIC DNA]</scope>
    <source>
        <strain evidence="1 2">IT104</strain>
    </source>
</reference>
<evidence type="ECO:0000313" key="1">
    <source>
        <dbReference type="EMBL" id="RHZ60164.1"/>
    </source>
</evidence>
<evidence type="ECO:0000313" key="2">
    <source>
        <dbReference type="Proteomes" id="UP000266861"/>
    </source>
</evidence>
<dbReference type="STRING" id="1348612.A0A397HF26"/>
<keyword evidence="2" id="KW-1185">Reference proteome</keyword>
<dbReference type="OrthoDB" id="2417322at2759"/>